<name>D2RF08_ARCPA</name>
<dbReference type="HOGENOM" id="CLU_107897_2_0_2"/>
<sequence>MLLTTSRKPSRRTRSLAKALARFMNWTYINRGKKSMDDLFEMCDDKLAILKEVKGNPAFLEVYDKNRNLLLRIRFSVSNVEKVKMDDSPVIFIGKAPFDPLILGALPQDKAGLKLARKIDTPKRVYVRRKNGWIELEFYFKDVMVFKMRIRGDKIGG</sequence>
<comment type="function">
    <text evidence="2">Probably involved in the biogenesis of the ribosome.</text>
</comment>
<dbReference type="AlphaFoldDB" id="D2RF08"/>
<feature type="domain" description="Brix" evidence="3">
    <location>
        <begin position="1"/>
        <end position="157"/>
    </location>
</feature>
<evidence type="ECO:0000313" key="4">
    <source>
        <dbReference type="EMBL" id="ADB58702.1"/>
    </source>
</evidence>
<evidence type="ECO:0000256" key="1">
    <source>
        <dbReference type="ARBA" id="ARBA00022517"/>
    </source>
</evidence>
<dbReference type="RefSeq" id="WP_012941037.1">
    <property type="nucleotide sequence ID" value="NC_013741.1"/>
</dbReference>
<dbReference type="STRING" id="572546.Arcpr_1656"/>
<dbReference type="InterPro" id="IPR023548">
    <property type="entry name" value="Brix_dom_Rbsml_bgen_prot"/>
</dbReference>
<accession>D2RF08</accession>
<dbReference type="PROSITE" id="PS50833">
    <property type="entry name" value="BRIX"/>
    <property type="match status" value="1"/>
</dbReference>
<gene>
    <name evidence="4" type="ordered locus">Arcpr_1656</name>
</gene>
<dbReference type="InterPro" id="IPR007109">
    <property type="entry name" value="Brix"/>
</dbReference>
<dbReference type="Gene3D" id="3.40.50.10480">
    <property type="entry name" value="Probable brix-domain ribosomal biogenesis protein"/>
    <property type="match status" value="1"/>
</dbReference>
<dbReference type="GO" id="GO:0019843">
    <property type="term" value="F:rRNA binding"/>
    <property type="evidence" value="ECO:0007669"/>
    <property type="project" value="InterPro"/>
</dbReference>
<organism evidence="4 5">
    <name type="scientific">Archaeoglobus profundus (strain DSM 5631 / JCM 9629 / NBRC 100127 / Av18)</name>
    <dbReference type="NCBI Taxonomy" id="572546"/>
    <lineage>
        <taxon>Archaea</taxon>
        <taxon>Methanobacteriati</taxon>
        <taxon>Methanobacteriota</taxon>
        <taxon>Archaeoglobi</taxon>
        <taxon>Archaeoglobales</taxon>
        <taxon>Archaeoglobaceae</taxon>
        <taxon>Archaeoglobus</taxon>
    </lineage>
</organism>
<dbReference type="GO" id="GO:1990904">
    <property type="term" value="C:ribonucleoprotein complex"/>
    <property type="evidence" value="ECO:0007669"/>
    <property type="project" value="UniProtKB-KW"/>
</dbReference>
<dbReference type="KEGG" id="apo:Arcpr_1656"/>
<evidence type="ECO:0000313" key="5">
    <source>
        <dbReference type="Proteomes" id="UP000001901"/>
    </source>
</evidence>
<dbReference type="SMART" id="SM00879">
    <property type="entry name" value="Brix"/>
    <property type="match status" value="1"/>
</dbReference>
<dbReference type="GeneID" id="8740349"/>
<protein>
    <recommendedName>
        <fullName evidence="2">Probable Brix domain-containing ribosomal biogenesis protein</fullName>
    </recommendedName>
</protein>
<keyword evidence="4" id="KW-0687">Ribonucleoprotein</keyword>
<dbReference type="HAMAP" id="MF_00699">
    <property type="entry name" value="BriX"/>
    <property type="match status" value="1"/>
</dbReference>
<proteinExistence type="inferred from homology"/>
<dbReference type="Proteomes" id="UP000001901">
    <property type="component" value="Chromosome"/>
</dbReference>
<keyword evidence="1 2" id="KW-0690">Ribosome biogenesis</keyword>
<dbReference type="NCBIfam" id="NF002093">
    <property type="entry name" value="PRK00933.1-3"/>
    <property type="match status" value="1"/>
</dbReference>
<dbReference type="GO" id="GO:0006364">
    <property type="term" value="P:rRNA processing"/>
    <property type="evidence" value="ECO:0007669"/>
    <property type="project" value="InterPro"/>
</dbReference>
<dbReference type="PaxDb" id="572546-Arcpr_1656"/>
<keyword evidence="5" id="KW-1185">Reference proteome</keyword>
<dbReference type="EMBL" id="CP001857">
    <property type="protein sequence ID" value="ADB58702.1"/>
    <property type="molecule type" value="Genomic_DNA"/>
</dbReference>
<evidence type="ECO:0000259" key="3">
    <source>
        <dbReference type="PROSITE" id="PS50833"/>
    </source>
</evidence>
<dbReference type="eggNOG" id="arCOG03247">
    <property type="taxonomic scope" value="Archaea"/>
</dbReference>
<reference evidence="4 5" key="1">
    <citation type="journal article" date="2010" name="Stand. Genomic Sci.">
        <title>Complete genome sequence of Archaeoglobus profundus type strain (AV18).</title>
        <authorList>
            <person name="von Jan M."/>
            <person name="Lapidus A."/>
            <person name="Del Rio T.G."/>
            <person name="Copeland A."/>
            <person name="Tice H."/>
            <person name="Cheng J.F."/>
            <person name="Lucas S."/>
            <person name="Chen F."/>
            <person name="Nolan M."/>
            <person name="Goodwin L."/>
            <person name="Han C."/>
            <person name="Pitluck S."/>
            <person name="Liolios K."/>
            <person name="Ivanova N."/>
            <person name="Mavromatis K."/>
            <person name="Ovchinnikova G."/>
            <person name="Chertkov O."/>
            <person name="Pati A."/>
            <person name="Chen A."/>
            <person name="Palaniappan K."/>
            <person name="Land M."/>
            <person name="Hauser L."/>
            <person name="Chang Y.J."/>
            <person name="Jeffries C.D."/>
            <person name="Saunders E."/>
            <person name="Brettin T."/>
            <person name="Detter J.C."/>
            <person name="Chain P."/>
            <person name="Eichinger K."/>
            <person name="Huber H."/>
            <person name="Spring S."/>
            <person name="Rohde M."/>
            <person name="Goker M."/>
            <person name="Wirth R."/>
            <person name="Woyke T."/>
            <person name="Bristow J."/>
            <person name="Eisen J.A."/>
            <person name="Markowitz V."/>
            <person name="Hugenholtz P."/>
            <person name="Kyrpides N.C."/>
            <person name="Klenk H.P."/>
        </authorList>
    </citation>
    <scope>NUCLEOTIDE SEQUENCE [LARGE SCALE GENOMIC DNA]</scope>
    <source>
        <strain evidence="5">DSM 5631 / JCM 9629 / NBRC 100127 / Av18</strain>
    </source>
</reference>
<dbReference type="SUPFAM" id="SSF52954">
    <property type="entry name" value="Class II aaRS ABD-related"/>
    <property type="match status" value="1"/>
</dbReference>
<evidence type="ECO:0000256" key="2">
    <source>
        <dbReference type="HAMAP-Rule" id="MF_00699"/>
    </source>
</evidence>
<dbReference type="OrthoDB" id="117530at2157"/>